<evidence type="ECO:0000313" key="1">
    <source>
        <dbReference type="EMBL" id="GMN44766.1"/>
    </source>
</evidence>
<gene>
    <name evidence="1" type="ORF">TIFTF001_013963</name>
</gene>
<evidence type="ECO:0000313" key="2">
    <source>
        <dbReference type="Proteomes" id="UP001187192"/>
    </source>
</evidence>
<proteinExistence type="predicted"/>
<comment type="caution">
    <text evidence="1">The sequence shown here is derived from an EMBL/GenBank/DDBJ whole genome shotgun (WGS) entry which is preliminary data.</text>
</comment>
<dbReference type="Gramene" id="FCD_00020280-RA">
    <property type="protein sequence ID" value="FCD_00020280-RA:cds"/>
    <property type="gene ID" value="FCD_00020280"/>
</dbReference>
<dbReference type="AlphaFoldDB" id="A0AA88AQM1"/>
<protein>
    <submittedName>
        <fullName evidence="1">Uncharacterized protein</fullName>
    </submittedName>
</protein>
<organism evidence="1 2">
    <name type="scientific">Ficus carica</name>
    <name type="common">Common fig</name>
    <dbReference type="NCBI Taxonomy" id="3494"/>
    <lineage>
        <taxon>Eukaryota</taxon>
        <taxon>Viridiplantae</taxon>
        <taxon>Streptophyta</taxon>
        <taxon>Embryophyta</taxon>
        <taxon>Tracheophyta</taxon>
        <taxon>Spermatophyta</taxon>
        <taxon>Magnoliopsida</taxon>
        <taxon>eudicotyledons</taxon>
        <taxon>Gunneridae</taxon>
        <taxon>Pentapetalae</taxon>
        <taxon>rosids</taxon>
        <taxon>fabids</taxon>
        <taxon>Rosales</taxon>
        <taxon>Moraceae</taxon>
        <taxon>Ficeae</taxon>
        <taxon>Ficus</taxon>
    </lineage>
</organism>
<sequence>MGGEGWGPWPHGGFARRHPWLRDQVHKEINSDDQIELDVHEVPKPKPLQKLLVAGKVKIFDRSKRKGQQTSSFFS</sequence>
<dbReference type="Proteomes" id="UP001187192">
    <property type="component" value="Unassembled WGS sequence"/>
</dbReference>
<dbReference type="EMBL" id="BTGU01000019">
    <property type="protein sequence ID" value="GMN44766.1"/>
    <property type="molecule type" value="Genomic_DNA"/>
</dbReference>
<reference evidence="1" key="1">
    <citation type="submission" date="2023-07" db="EMBL/GenBank/DDBJ databases">
        <title>draft genome sequence of fig (Ficus carica).</title>
        <authorList>
            <person name="Takahashi T."/>
            <person name="Nishimura K."/>
        </authorList>
    </citation>
    <scope>NUCLEOTIDE SEQUENCE</scope>
</reference>
<accession>A0AA88AQM1</accession>
<name>A0AA88AQM1_FICCA</name>
<keyword evidence="2" id="KW-1185">Reference proteome</keyword>